<evidence type="ECO:0000313" key="2">
    <source>
        <dbReference type="Proteomes" id="UP001283361"/>
    </source>
</evidence>
<comment type="caution">
    <text evidence="1">The sequence shown here is derived from an EMBL/GenBank/DDBJ whole genome shotgun (WGS) entry which is preliminary data.</text>
</comment>
<sequence length="85" mass="10188">MRTFGDYPGHKKRKQHIRACTSNTDCRIRFHLRPDSTDDSIVLTEMSWHSESFTTHNQQYHHLKLSGMEMKVPDVPYRPQYLHNF</sequence>
<dbReference type="EMBL" id="JAWDGP010000881">
    <property type="protein sequence ID" value="KAK3796448.1"/>
    <property type="molecule type" value="Genomic_DNA"/>
</dbReference>
<accession>A0AAE1AYI6</accession>
<name>A0AAE1AYI6_9GAST</name>
<keyword evidence="2" id="KW-1185">Reference proteome</keyword>
<proteinExistence type="predicted"/>
<protein>
    <submittedName>
        <fullName evidence="1">Uncharacterized protein</fullName>
    </submittedName>
</protein>
<evidence type="ECO:0000313" key="1">
    <source>
        <dbReference type="EMBL" id="KAK3796448.1"/>
    </source>
</evidence>
<gene>
    <name evidence="1" type="ORF">RRG08_009225</name>
</gene>
<dbReference type="Proteomes" id="UP001283361">
    <property type="component" value="Unassembled WGS sequence"/>
</dbReference>
<dbReference type="AlphaFoldDB" id="A0AAE1AYI6"/>
<reference evidence="1" key="1">
    <citation type="journal article" date="2023" name="G3 (Bethesda)">
        <title>A reference genome for the long-term kleptoplast-retaining sea slug Elysia crispata morphotype clarki.</title>
        <authorList>
            <person name="Eastman K.E."/>
            <person name="Pendleton A.L."/>
            <person name="Shaikh M.A."/>
            <person name="Suttiyut T."/>
            <person name="Ogas R."/>
            <person name="Tomko P."/>
            <person name="Gavelis G."/>
            <person name="Widhalm J.R."/>
            <person name="Wisecaver J.H."/>
        </authorList>
    </citation>
    <scope>NUCLEOTIDE SEQUENCE</scope>
    <source>
        <strain evidence="1">ECLA1</strain>
    </source>
</reference>
<organism evidence="1 2">
    <name type="scientific">Elysia crispata</name>
    <name type="common">lettuce slug</name>
    <dbReference type="NCBI Taxonomy" id="231223"/>
    <lineage>
        <taxon>Eukaryota</taxon>
        <taxon>Metazoa</taxon>
        <taxon>Spiralia</taxon>
        <taxon>Lophotrochozoa</taxon>
        <taxon>Mollusca</taxon>
        <taxon>Gastropoda</taxon>
        <taxon>Heterobranchia</taxon>
        <taxon>Euthyneura</taxon>
        <taxon>Panpulmonata</taxon>
        <taxon>Sacoglossa</taxon>
        <taxon>Placobranchoidea</taxon>
        <taxon>Plakobranchidae</taxon>
        <taxon>Elysia</taxon>
    </lineage>
</organism>